<proteinExistence type="predicted"/>
<dbReference type="GO" id="GO:0005615">
    <property type="term" value="C:extracellular space"/>
    <property type="evidence" value="ECO:0007669"/>
    <property type="project" value="TreeGrafter"/>
</dbReference>
<organism evidence="4 5">
    <name type="scientific">Reticulomyxa filosa</name>
    <dbReference type="NCBI Taxonomy" id="46433"/>
    <lineage>
        <taxon>Eukaryota</taxon>
        <taxon>Sar</taxon>
        <taxon>Rhizaria</taxon>
        <taxon>Retaria</taxon>
        <taxon>Foraminifera</taxon>
        <taxon>Monothalamids</taxon>
        <taxon>Reticulomyxidae</taxon>
        <taxon>Reticulomyxa</taxon>
    </lineage>
</organism>
<reference evidence="4 5" key="1">
    <citation type="journal article" date="2013" name="Curr. Biol.">
        <title>The Genome of the Foraminiferan Reticulomyxa filosa.</title>
        <authorList>
            <person name="Glockner G."/>
            <person name="Hulsmann N."/>
            <person name="Schleicher M."/>
            <person name="Noegel A.A."/>
            <person name="Eichinger L."/>
            <person name="Gallinger C."/>
            <person name="Pawlowski J."/>
            <person name="Sierra R."/>
            <person name="Euteneuer U."/>
            <person name="Pillet L."/>
            <person name="Moustafa A."/>
            <person name="Platzer M."/>
            <person name="Groth M."/>
            <person name="Szafranski K."/>
            <person name="Schliwa M."/>
        </authorList>
    </citation>
    <scope>NUCLEOTIDE SEQUENCE [LARGE SCALE GENOMIC DNA]</scope>
</reference>
<dbReference type="GO" id="GO:0042277">
    <property type="term" value="F:peptide binding"/>
    <property type="evidence" value="ECO:0007669"/>
    <property type="project" value="TreeGrafter"/>
</dbReference>
<dbReference type="Pfam" id="PF17900">
    <property type="entry name" value="Peptidase_M1_N"/>
    <property type="match status" value="1"/>
</dbReference>
<dbReference type="AlphaFoldDB" id="X6LL26"/>
<dbReference type="InterPro" id="IPR014782">
    <property type="entry name" value="Peptidase_M1_dom"/>
</dbReference>
<dbReference type="EMBL" id="ASPP01037290">
    <property type="protein sequence ID" value="ETO01832.1"/>
    <property type="molecule type" value="Genomic_DNA"/>
</dbReference>
<dbReference type="PRINTS" id="PR00756">
    <property type="entry name" value="ALADIPTASE"/>
</dbReference>
<dbReference type="GO" id="GO:0005737">
    <property type="term" value="C:cytoplasm"/>
    <property type="evidence" value="ECO:0007669"/>
    <property type="project" value="TreeGrafter"/>
</dbReference>
<dbReference type="InterPro" id="IPR042097">
    <property type="entry name" value="Aminopeptidase_N-like_N_sf"/>
</dbReference>
<dbReference type="Gene3D" id="3.30.2010.30">
    <property type="match status" value="1"/>
</dbReference>
<dbReference type="Proteomes" id="UP000023152">
    <property type="component" value="Unassembled WGS sequence"/>
</dbReference>
<dbReference type="InterPro" id="IPR050344">
    <property type="entry name" value="Peptidase_M1_aminopeptidases"/>
</dbReference>
<accession>X6LL26</accession>
<evidence type="ECO:0000313" key="5">
    <source>
        <dbReference type="Proteomes" id="UP000023152"/>
    </source>
</evidence>
<protein>
    <submittedName>
        <fullName evidence="4">Puromycin-sensitive aminopeptidase-like isoform 2</fullName>
    </submittedName>
</protein>
<evidence type="ECO:0000256" key="1">
    <source>
        <dbReference type="ARBA" id="ARBA00022438"/>
    </source>
</evidence>
<dbReference type="GO" id="GO:0070006">
    <property type="term" value="F:metalloaminopeptidase activity"/>
    <property type="evidence" value="ECO:0007669"/>
    <property type="project" value="TreeGrafter"/>
</dbReference>
<evidence type="ECO:0000259" key="2">
    <source>
        <dbReference type="Pfam" id="PF01433"/>
    </source>
</evidence>
<dbReference type="MEROPS" id="M01.A25"/>
<dbReference type="SUPFAM" id="SSF55486">
    <property type="entry name" value="Metalloproteases ('zincins'), catalytic domain"/>
    <property type="match status" value="1"/>
</dbReference>
<dbReference type="OrthoDB" id="6750768at2759"/>
<keyword evidence="1 4" id="KW-0645">Protease</keyword>
<keyword evidence="1 4" id="KW-0378">Hydrolase</keyword>
<dbReference type="Gene3D" id="2.60.40.1730">
    <property type="entry name" value="tricorn interacting facor f3 domain"/>
    <property type="match status" value="1"/>
</dbReference>
<name>X6LL26_RETFI</name>
<evidence type="ECO:0000313" key="4">
    <source>
        <dbReference type="EMBL" id="ETO01832.1"/>
    </source>
</evidence>
<keyword evidence="5" id="KW-1185">Reference proteome</keyword>
<evidence type="ECO:0000259" key="3">
    <source>
        <dbReference type="Pfam" id="PF17900"/>
    </source>
</evidence>
<dbReference type="InterPro" id="IPR001930">
    <property type="entry name" value="Peptidase_M1"/>
</dbReference>
<comment type="caution">
    <text evidence="4">The sequence shown here is derived from an EMBL/GenBank/DDBJ whole genome shotgun (WGS) entry which is preliminary data.</text>
</comment>
<gene>
    <name evidence="4" type="ORF">RFI_35607</name>
</gene>
<dbReference type="GO" id="GO:0006508">
    <property type="term" value="P:proteolysis"/>
    <property type="evidence" value="ECO:0007669"/>
    <property type="project" value="InterPro"/>
</dbReference>
<dbReference type="InterPro" id="IPR045357">
    <property type="entry name" value="Aminopeptidase_N-like_N"/>
</dbReference>
<dbReference type="PANTHER" id="PTHR11533:SF174">
    <property type="entry name" value="PUROMYCIN-SENSITIVE AMINOPEPTIDASE-RELATED"/>
    <property type="match status" value="1"/>
</dbReference>
<keyword evidence="1 4" id="KW-0031">Aminopeptidase</keyword>
<dbReference type="GO" id="GO:0008270">
    <property type="term" value="F:zinc ion binding"/>
    <property type="evidence" value="ECO:0007669"/>
    <property type="project" value="InterPro"/>
</dbReference>
<feature type="domain" description="Aminopeptidase N-like N-terminal" evidence="3">
    <location>
        <begin position="23"/>
        <end position="140"/>
    </location>
</feature>
<dbReference type="Pfam" id="PF01433">
    <property type="entry name" value="Peptidase_M1"/>
    <property type="match status" value="1"/>
</dbReference>
<dbReference type="PANTHER" id="PTHR11533">
    <property type="entry name" value="PROTEASE M1 ZINC METALLOPROTEASE"/>
    <property type="match status" value="1"/>
</dbReference>
<sequence length="259" mass="29516">MSQKPEEKEKEKEKEVLPKNVIPTHYFLSITPDLVKHFRFFGLVEIDLLVKEDSDFITLNAVDLSLLKIQVRNGTEVLDIKIADKQQARIPLPKKSTAKTTPQFHTNKKFVQKKKKNGDPAYCGVTQFEATDARKALPLVETKTFGSVKTVVFDKSPIMSTYLLAWFVGEFECVESKTSRNIMVCVWTQIGKKNSAIFACETACKCLDFYEKYFEIEYPLPKYDMITVPDFAAGAMENCGLITYREIALLADKEKTSVR</sequence>
<dbReference type="GO" id="GO:0043171">
    <property type="term" value="P:peptide catabolic process"/>
    <property type="evidence" value="ECO:0007669"/>
    <property type="project" value="TreeGrafter"/>
</dbReference>
<feature type="domain" description="Peptidase M1 membrane alanine aminopeptidase" evidence="2">
    <location>
        <begin position="198"/>
        <end position="257"/>
    </location>
</feature>
<dbReference type="SUPFAM" id="SSF63737">
    <property type="entry name" value="Leukotriene A4 hydrolase N-terminal domain"/>
    <property type="match status" value="1"/>
</dbReference>
<dbReference type="GO" id="GO:0016020">
    <property type="term" value="C:membrane"/>
    <property type="evidence" value="ECO:0007669"/>
    <property type="project" value="TreeGrafter"/>
</dbReference>